<dbReference type="InterPro" id="IPR012334">
    <property type="entry name" value="Pectin_lyas_fold"/>
</dbReference>
<keyword evidence="6" id="KW-0472">Membrane</keyword>
<evidence type="ECO:0008006" key="11">
    <source>
        <dbReference type="Google" id="ProtNLM"/>
    </source>
</evidence>
<dbReference type="Proteomes" id="UP000762703">
    <property type="component" value="Unassembled WGS sequence"/>
</dbReference>
<comment type="caution">
    <text evidence="9">The sequence shown here is derived from an EMBL/GenBank/DDBJ whole genome shotgun (WGS) entry which is preliminary data.</text>
</comment>
<protein>
    <recommendedName>
        <fullName evidence="11">Polymorphic outer membrane protein repeat-containing protein</fullName>
    </recommendedName>
</protein>
<evidence type="ECO:0000313" key="9">
    <source>
        <dbReference type="EMBL" id="MBE6506091.1"/>
    </source>
</evidence>
<reference evidence="9" key="1">
    <citation type="submission" date="2019-04" db="EMBL/GenBank/DDBJ databases">
        <title>Evolution of Biomass-Degrading Anaerobic Consortia Revealed by Metagenomics.</title>
        <authorList>
            <person name="Peng X."/>
        </authorList>
    </citation>
    <scope>NUCLEOTIDE SEQUENCE</scope>
    <source>
        <strain evidence="9">SIG12</strain>
    </source>
</reference>
<dbReference type="Gene3D" id="2.160.20.10">
    <property type="entry name" value="Single-stranded right-handed beta-helix, Pectin lyase-like"/>
    <property type="match status" value="1"/>
</dbReference>
<organism evidence="9 10">
    <name type="scientific">Methanobrevibacter millerae</name>
    <dbReference type="NCBI Taxonomy" id="230361"/>
    <lineage>
        <taxon>Archaea</taxon>
        <taxon>Methanobacteriati</taxon>
        <taxon>Methanobacteriota</taxon>
        <taxon>Methanomada group</taxon>
        <taxon>Methanobacteria</taxon>
        <taxon>Methanobacteriales</taxon>
        <taxon>Methanobacteriaceae</taxon>
        <taxon>Methanobrevibacter</taxon>
    </lineage>
</organism>
<dbReference type="EMBL" id="SUTE01000087">
    <property type="protein sequence ID" value="MBE6506091.1"/>
    <property type="molecule type" value="Genomic_DNA"/>
</dbReference>
<dbReference type="InterPro" id="IPR011050">
    <property type="entry name" value="Pectin_lyase_fold/virulence"/>
</dbReference>
<evidence type="ECO:0000256" key="1">
    <source>
        <dbReference type="ARBA" id="ARBA00004196"/>
    </source>
</evidence>
<dbReference type="InterPro" id="IPR003368">
    <property type="entry name" value="POMP_repeat"/>
</dbReference>
<evidence type="ECO:0000256" key="8">
    <source>
        <dbReference type="SAM" id="MobiDB-lite"/>
    </source>
</evidence>
<dbReference type="NCBIfam" id="TIGR01376">
    <property type="entry name" value="POMP_repeat"/>
    <property type="match status" value="1"/>
</dbReference>
<dbReference type="SUPFAM" id="SSF51126">
    <property type="entry name" value="Pectin lyase-like"/>
    <property type="match status" value="2"/>
</dbReference>
<dbReference type="GO" id="GO:0005576">
    <property type="term" value="C:extracellular region"/>
    <property type="evidence" value="ECO:0007669"/>
    <property type="project" value="UniProtKB-SubCell"/>
</dbReference>
<name>A0A8T3VMW8_9EURY</name>
<proteinExistence type="predicted"/>
<dbReference type="AlphaFoldDB" id="A0A8T3VMW8"/>
<keyword evidence="4" id="KW-0964">Secreted</keyword>
<keyword evidence="5" id="KW-0732">Signal</keyword>
<evidence type="ECO:0000256" key="5">
    <source>
        <dbReference type="ARBA" id="ARBA00022729"/>
    </source>
</evidence>
<dbReference type="PANTHER" id="PTHR11319">
    <property type="entry name" value="G PROTEIN-COUPLED RECEPTOR-RELATED"/>
    <property type="match status" value="1"/>
</dbReference>
<dbReference type="PANTHER" id="PTHR11319:SF35">
    <property type="entry name" value="OUTER MEMBRANE PROTEIN PMPC-RELATED"/>
    <property type="match status" value="1"/>
</dbReference>
<dbReference type="RefSeq" id="WP_303737743.1">
    <property type="nucleotide sequence ID" value="NZ_SUTE01000087.1"/>
</dbReference>
<feature type="compositionally biased region" description="Polar residues" evidence="8">
    <location>
        <begin position="783"/>
        <end position="795"/>
    </location>
</feature>
<evidence type="ECO:0000256" key="4">
    <source>
        <dbReference type="ARBA" id="ARBA00022525"/>
    </source>
</evidence>
<dbReference type="SMART" id="SM00710">
    <property type="entry name" value="PbH1"/>
    <property type="match status" value="5"/>
</dbReference>
<feature type="region of interest" description="Disordered" evidence="8">
    <location>
        <begin position="768"/>
        <end position="795"/>
    </location>
</feature>
<evidence type="ECO:0000256" key="7">
    <source>
        <dbReference type="ARBA" id="ARBA00023237"/>
    </source>
</evidence>
<evidence type="ECO:0000256" key="2">
    <source>
        <dbReference type="ARBA" id="ARBA00004442"/>
    </source>
</evidence>
<evidence type="ECO:0000256" key="6">
    <source>
        <dbReference type="ARBA" id="ARBA00023136"/>
    </source>
</evidence>
<accession>A0A8T3VMW8</accession>
<keyword evidence="7" id="KW-0998">Cell outer membrane</keyword>
<evidence type="ECO:0000313" key="10">
    <source>
        <dbReference type="Proteomes" id="UP000762703"/>
    </source>
</evidence>
<comment type="subcellular location">
    <subcellularLocation>
        <location evidence="1">Cell envelope</location>
    </subcellularLocation>
    <subcellularLocation>
        <location evidence="2">Cell outer membrane</location>
    </subcellularLocation>
    <subcellularLocation>
        <location evidence="3">Secreted</location>
    </subcellularLocation>
</comment>
<sequence length="893" mass="98594">MKKIYFFLIIVLVFLSSVAFVSAADNLQSNEDLSLNQQGDIILERTQEINDDTTQEDNILEKTHEINDDTTQEDNILEKTHEINDDTTQEDILEAPKRPGTFHELQRIIDEVQERDWFSIARDYYAEEDSETLTIEKSITFKGNGHTLDGKLLDRIMSVSLNSEQAVVLENLNFINGKLSWTNGAGLHISGGAVTLVNCTFKDNQGGFTISGEGGALYAENCKLRVLNSVFDHNHFERDTATLLYGGAIGVKGGFCIILDSVFKNNIAEQGGAIWTDASSLHVERCDFINNTCKFYGAIYSGSNSDIICCNFIGNKAMLTGSSICIFDGDTSRIESCNFIGDRVDNPGYQDLGDTINVINQYIMKDGTNVFITNCTFSDQVKNACIVSNFRAKNVIANNNWWGNTDQNKNEKPNVRGNVVVDDWYYISLNKTDYMPNEKTLLELSLKSAKDNSKKYFPSIYAISNIKATNATVTQAGKYSFYYEPFPNSDKGSVDFTLYDYSYNNPLEFTFMHDVNEVTVHNYNELADALENAQKQIAPNCIINLAEGNYKATKNIVLRDSAGLKNLVINGNNNVIDGNNAHSFLTIIGFLTSLNGLKLTISDATFKNFNAQDSDGSVISTAMGYGEANLNNVKFIDNAGRYGGALSFAALTNVNINGCEFIRNSATADGGAAYVSSMNFNIKDTTFSQNSAKNKGGAVYESVRTTNIDNSKFLENTARLGGALYYSSGTVTCTGSEFLRNVATEDAGAVYRNGPFYDDNNVFSDNSPNNFEYTGSAEGDDISPSSYSRYSEDTGSGTGYRSIDKITMNNHQISISNNKLTLGILNQIFNKDFRNGHLLVYIDGILVFNATTTDDLTQIIIDLLSLLLGKHEIKVVFTDGNGNKNTYTENITI</sequence>
<dbReference type="InterPro" id="IPR006626">
    <property type="entry name" value="PbH1"/>
</dbReference>
<dbReference type="Pfam" id="PF02415">
    <property type="entry name" value="Chlam_PMP"/>
    <property type="match status" value="2"/>
</dbReference>
<gene>
    <name evidence="9" type="ORF">E7Z73_10240</name>
</gene>
<evidence type="ECO:0000256" key="3">
    <source>
        <dbReference type="ARBA" id="ARBA00004613"/>
    </source>
</evidence>